<name>A0AAE1MZW8_9FABA</name>
<accession>A0AAE1MZW8</accession>
<gene>
    <name evidence="1" type="ORF">QN277_012032</name>
</gene>
<reference evidence="1" key="1">
    <citation type="submission" date="2023-10" db="EMBL/GenBank/DDBJ databases">
        <title>Chromosome-level genome of the transformable northern wattle, Acacia crassicarpa.</title>
        <authorList>
            <person name="Massaro I."/>
            <person name="Sinha N.R."/>
            <person name="Poethig S."/>
            <person name="Leichty A.R."/>
        </authorList>
    </citation>
    <scope>NUCLEOTIDE SEQUENCE</scope>
    <source>
        <strain evidence="1">Acra3RX</strain>
        <tissue evidence="1">Leaf</tissue>
    </source>
</reference>
<organism evidence="1 2">
    <name type="scientific">Acacia crassicarpa</name>
    <name type="common">northern wattle</name>
    <dbReference type="NCBI Taxonomy" id="499986"/>
    <lineage>
        <taxon>Eukaryota</taxon>
        <taxon>Viridiplantae</taxon>
        <taxon>Streptophyta</taxon>
        <taxon>Embryophyta</taxon>
        <taxon>Tracheophyta</taxon>
        <taxon>Spermatophyta</taxon>
        <taxon>Magnoliopsida</taxon>
        <taxon>eudicotyledons</taxon>
        <taxon>Gunneridae</taxon>
        <taxon>Pentapetalae</taxon>
        <taxon>rosids</taxon>
        <taxon>fabids</taxon>
        <taxon>Fabales</taxon>
        <taxon>Fabaceae</taxon>
        <taxon>Caesalpinioideae</taxon>
        <taxon>mimosoid clade</taxon>
        <taxon>Acacieae</taxon>
        <taxon>Acacia</taxon>
    </lineage>
</organism>
<evidence type="ECO:0000313" key="1">
    <source>
        <dbReference type="EMBL" id="KAK4280404.1"/>
    </source>
</evidence>
<dbReference type="PANTHER" id="PTHR35320:SF1">
    <property type="entry name" value="ATP-DEPENDENT CLP PROTEASE ATP-BINDING SUBUNIT"/>
    <property type="match status" value="1"/>
</dbReference>
<dbReference type="EMBL" id="JAWXYG010000002">
    <property type="protein sequence ID" value="KAK4280404.1"/>
    <property type="molecule type" value="Genomic_DNA"/>
</dbReference>
<protein>
    <submittedName>
        <fullName evidence="1">Uncharacterized protein</fullName>
    </submittedName>
</protein>
<dbReference type="PANTHER" id="PTHR35320">
    <property type="entry name" value="ATP-DEPENDENT CLP PROTEASE ATP-BINDING SUBUNIT"/>
    <property type="match status" value="1"/>
</dbReference>
<keyword evidence="2" id="KW-1185">Reference proteome</keyword>
<proteinExistence type="predicted"/>
<dbReference type="AlphaFoldDB" id="A0AAE1MZW8"/>
<sequence length="245" mass="26941">MGCKINPSTPPVLCKFKPTRQELRTNTLFFSSSSSFREKSQKIRYPSTDLEVPSTEAKSYTVSFRTERDCKLGISRYPDFEYNAEGGRGTGSGAEVTENLADNELFVSFDPETLYIPQLTSSTTKFLGLPLPPFLKIDIVPLVFQGSINKESGQVDLEFKAKFLFTAGSIYKAPPLLVKTVLTSEESKGTMKSGRGKRLNEEGKCKLVGVATVDPIDDFLMNSFLGLPTECLAELNSMIIISGSS</sequence>
<evidence type="ECO:0000313" key="2">
    <source>
        <dbReference type="Proteomes" id="UP001293593"/>
    </source>
</evidence>
<comment type="caution">
    <text evidence="1">The sequence shown here is derived from an EMBL/GenBank/DDBJ whole genome shotgun (WGS) entry which is preliminary data.</text>
</comment>
<dbReference type="Proteomes" id="UP001293593">
    <property type="component" value="Unassembled WGS sequence"/>
</dbReference>